<dbReference type="Gene3D" id="3.40.309.10">
    <property type="entry name" value="Aldehyde Dehydrogenase, Chain A, domain 2"/>
    <property type="match status" value="1"/>
</dbReference>
<dbReference type="CDD" id="cd07092">
    <property type="entry name" value="ALDH_ABALDH-YdcW"/>
    <property type="match status" value="1"/>
</dbReference>
<feature type="active site" evidence="3">
    <location>
        <position position="259"/>
    </location>
</feature>
<name>A0AAU2K1Z7_9ACTN</name>
<dbReference type="InterPro" id="IPR016163">
    <property type="entry name" value="Ald_DH_C"/>
</dbReference>
<evidence type="ECO:0000256" key="4">
    <source>
        <dbReference type="RuleBase" id="RU003345"/>
    </source>
</evidence>
<dbReference type="SUPFAM" id="SSF53720">
    <property type="entry name" value="ALDH-like"/>
    <property type="match status" value="1"/>
</dbReference>
<dbReference type="GO" id="GO:0016620">
    <property type="term" value="F:oxidoreductase activity, acting on the aldehyde or oxo group of donors, NAD or NADP as acceptor"/>
    <property type="evidence" value="ECO:0007669"/>
    <property type="project" value="InterPro"/>
</dbReference>
<dbReference type="FunFam" id="3.40.605.10:FF:000001">
    <property type="entry name" value="Aldehyde dehydrogenase 1"/>
    <property type="match status" value="1"/>
</dbReference>
<comment type="similarity">
    <text evidence="1 4">Belongs to the aldehyde dehydrogenase family.</text>
</comment>
<keyword evidence="2 4" id="KW-0560">Oxidoreductase</keyword>
<reference evidence="6" key="1">
    <citation type="submission" date="2022-10" db="EMBL/GenBank/DDBJ databases">
        <title>The complete genomes of actinobacterial strains from the NBC collection.</title>
        <authorList>
            <person name="Joergensen T.S."/>
            <person name="Alvarez Arevalo M."/>
            <person name="Sterndorff E.B."/>
            <person name="Faurdal D."/>
            <person name="Vuksanovic O."/>
            <person name="Mourched A.-S."/>
            <person name="Charusanti P."/>
            <person name="Shaw S."/>
            <person name="Blin K."/>
            <person name="Weber T."/>
        </authorList>
    </citation>
    <scope>NUCLEOTIDE SEQUENCE</scope>
    <source>
        <strain evidence="6">NBC_00049</strain>
    </source>
</reference>
<evidence type="ECO:0000256" key="3">
    <source>
        <dbReference type="PROSITE-ProRule" id="PRU10007"/>
    </source>
</evidence>
<gene>
    <name evidence="6" type="ORF">OG327_25205</name>
</gene>
<dbReference type="PROSITE" id="PS00687">
    <property type="entry name" value="ALDEHYDE_DEHYDR_GLU"/>
    <property type="match status" value="1"/>
</dbReference>
<dbReference type="AlphaFoldDB" id="A0AAU2K1Z7"/>
<evidence type="ECO:0000259" key="5">
    <source>
        <dbReference type="Pfam" id="PF00171"/>
    </source>
</evidence>
<organism evidence="6">
    <name type="scientific">Streptomyces sp. NBC_00049</name>
    <dbReference type="NCBI Taxonomy" id="2903617"/>
    <lineage>
        <taxon>Bacteria</taxon>
        <taxon>Bacillati</taxon>
        <taxon>Actinomycetota</taxon>
        <taxon>Actinomycetes</taxon>
        <taxon>Kitasatosporales</taxon>
        <taxon>Streptomycetaceae</taxon>
        <taxon>Streptomyces</taxon>
    </lineage>
</organism>
<evidence type="ECO:0000256" key="2">
    <source>
        <dbReference type="ARBA" id="ARBA00023002"/>
    </source>
</evidence>
<dbReference type="Gene3D" id="3.40.605.10">
    <property type="entry name" value="Aldehyde Dehydrogenase, Chain A, domain 1"/>
    <property type="match status" value="1"/>
</dbReference>
<protein>
    <submittedName>
        <fullName evidence="6">Gamma-aminobutyraldehyde dehydrogenase</fullName>
    </submittedName>
</protein>
<sequence>MGNRFQVKDRFADGAQYIDGRLRPGTSGRSHTVVDPATGDEVLTYELASTADVDEAVAAAKRAFPAWSGATPGERSDALHRLAAVLAEQAEDFAYAESLQCGKPIKLSTEFDVPGTIDNTAFFAGAARHLQGQAAGEYSGDHTSYVRREAIGVVGSIAPWNYPLQMAAWKILPAIAAGNTIVLKPAELTPLTSLMFAQAAKDAGLPDGVINIVTGAGREAGEHLVGHPDVVMTSFTGSTAVGKRVAEIATATVKRLHLELGGKAPFLVFDDADLEAAAHGAVAASLINTGQDCTAATRAYVQRPLHDAFVARVAELMKTVRLGDPFAATTDLGPLVSHAQRDRVAGFVERARAYATVVTGGEIPGGELAEGAYYRPTLIAGAAQDSEVVQSEIFGPVLVVLPFDTDDEGIALANDTPYGLAASAWSRDLYRANRATREIQAGCIWVNDHIPIISEMPHGGYKASGFGKDMSSYSFEEYTQVKHVMYDNTAVAAKDWHRTIFGDR</sequence>
<dbReference type="PROSITE" id="PS00070">
    <property type="entry name" value="ALDEHYDE_DEHYDR_CYS"/>
    <property type="match status" value="1"/>
</dbReference>
<dbReference type="InterPro" id="IPR015657">
    <property type="entry name" value="Aminobutyraldehyde_DH"/>
</dbReference>
<accession>A0AAU2K1Z7</accession>
<dbReference type="InterPro" id="IPR016160">
    <property type="entry name" value="Ald_DH_CS_CYS"/>
</dbReference>
<evidence type="ECO:0000313" key="6">
    <source>
        <dbReference type="EMBL" id="WTU78870.1"/>
    </source>
</evidence>
<dbReference type="InterPro" id="IPR029510">
    <property type="entry name" value="Ald_DH_CS_GLU"/>
</dbReference>
<evidence type="ECO:0000256" key="1">
    <source>
        <dbReference type="ARBA" id="ARBA00009986"/>
    </source>
</evidence>
<dbReference type="NCBIfam" id="NF010000">
    <property type="entry name" value="PRK13473.1"/>
    <property type="match status" value="1"/>
</dbReference>
<feature type="domain" description="Aldehyde dehydrogenase" evidence="5">
    <location>
        <begin position="29"/>
        <end position="484"/>
    </location>
</feature>
<dbReference type="InterPro" id="IPR016161">
    <property type="entry name" value="Ald_DH/histidinol_DH"/>
</dbReference>
<dbReference type="EMBL" id="CP108264">
    <property type="protein sequence ID" value="WTU78870.1"/>
    <property type="molecule type" value="Genomic_DNA"/>
</dbReference>
<dbReference type="PANTHER" id="PTHR11699">
    <property type="entry name" value="ALDEHYDE DEHYDROGENASE-RELATED"/>
    <property type="match status" value="1"/>
</dbReference>
<dbReference type="Pfam" id="PF00171">
    <property type="entry name" value="Aldedh"/>
    <property type="match status" value="1"/>
</dbReference>
<dbReference type="InterPro" id="IPR016162">
    <property type="entry name" value="Ald_DH_N"/>
</dbReference>
<dbReference type="FunFam" id="3.40.309.10:FF:000009">
    <property type="entry name" value="Aldehyde dehydrogenase A"/>
    <property type="match status" value="1"/>
</dbReference>
<proteinExistence type="inferred from homology"/>
<dbReference type="InterPro" id="IPR015590">
    <property type="entry name" value="Aldehyde_DH_dom"/>
</dbReference>